<dbReference type="EMBL" id="KB741228">
    <property type="protein sequence ID" value="ENN72275.1"/>
    <property type="molecule type" value="Genomic_DNA"/>
</dbReference>
<dbReference type="OrthoDB" id="10261348at2759"/>
<keyword evidence="4" id="KW-1185">Reference proteome</keyword>
<dbReference type="Pfam" id="PF08315">
    <property type="entry name" value="cwf18"/>
    <property type="match status" value="1"/>
</dbReference>
<dbReference type="HOGENOM" id="CLU_091076_3_0_1"/>
<protein>
    <recommendedName>
        <fullName evidence="5">Cwf18 pre-mRNA splicing factor</fullName>
    </recommendedName>
</protein>
<dbReference type="GO" id="GO:0071014">
    <property type="term" value="C:post-mRNA release spliceosomal complex"/>
    <property type="evidence" value="ECO:0007669"/>
    <property type="project" value="TreeGrafter"/>
</dbReference>
<dbReference type="OMA" id="KPHNETT"/>
<dbReference type="GO" id="GO:0005684">
    <property type="term" value="C:U2-type spliceosomal complex"/>
    <property type="evidence" value="ECO:0007669"/>
    <property type="project" value="TreeGrafter"/>
</dbReference>
<dbReference type="AlphaFoldDB" id="N6TSN1"/>
<reference evidence="2 4" key="1">
    <citation type="journal article" date="2013" name="Genome Biol.">
        <title>Draft genome of the mountain pine beetle, Dendroctonus ponderosae Hopkins, a major forest pest.</title>
        <authorList>
            <person name="Keeling C.I."/>
            <person name="Yuen M.M."/>
            <person name="Liao N.Y."/>
            <person name="Docking T.R."/>
            <person name="Chan S.K."/>
            <person name="Taylor G.A."/>
            <person name="Palmquist D.L."/>
            <person name="Jackman S.D."/>
            <person name="Nguyen A."/>
            <person name="Li M."/>
            <person name="Henderson H."/>
            <person name="Janes J.K."/>
            <person name="Zhao Y."/>
            <person name="Pandoh P."/>
            <person name="Moore R."/>
            <person name="Sperling F.A."/>
            <person name="Huber D.P."/>
            <person name="Birol I."/>
            <person name="Jones S.J."/>
            <person name="Bohlmann J."/>
        </authorList>
    </citation>
    <scope>NUCLEOTIDE SEQUENCE</scope>
</reference>
<dbReference type="PANTHER" id="PTHR31551:SF1">
    <property type="entry name" value="COILED-COIL DOMAIN-CONTAINING PROTEIN 12"/>
    <property type="match status" value="1"/>
</dbReference>
<feature type="non-terminal residue" evidence="2">
    <location>
        <position position="1"/>
    </location>
</feature>
<evidence type="ECO:0000313" key="2">
    <source>
        <dbReference type="EMBL" id="ENN72275.1"/>
    </source>
</evidence>
<name>N6TSN1_DENPD</name>
<reference evidence="3" key="2">
    <citation type="submission" date="2024-08" db="UniProtKB">
        <authorList>
            <consortium name="EnsemblMetazoa"/>
        </authorList>
    </citation>
    <scope>IDENTIFICATION</scope>
</reference>
<evidence type="ECO:0008006" key="5">
    <source>
        <dbReference type="Google" id="ProtNLM"/>
    </source>
</evidence>
<dbReference type="InterPro" id="IPR013169">
    <property type="entry name" value="mRNA_splic_Cwf18-like"/>
</dbReference>
<dbReference type="EnsemblMetazoa" id="XM_019912882.1">
    <property type="protein sequence ID" value="XP_019768441.1"/>
    <property type="gene ID" value="LOC109543263"/>
</dbReference>
<dbReference type="PANTHER" id="PTHR31551">
    <property type="entry name" value="PRE-MRNA-SPLICING FACTOR CWF18"/>
    <property type="match status" value="1"/>
</dbReference>
<evidence type="ECO:0000313" key="3">
    <source>
        <dbReference type="EnsemblMetazoa" id="XP_019768441.1"/>
    </source>
</evidence>
<evidence type="ECO:0000256" key="1">
    <source>
        <dbReference type="SAM" id="MobiDB-lite"/>
    </source>
</evidence>
<feature type="region of interest" description="Disordered" evidence="1">
    <location>
        <begin position="1"/>
        <end position="46"/>
    </location>
</feature>
<dbReference type="Proteomes" id="UP000019118">
    <property type="component" value="Unassembled WGS sequence"/>
</dbReference>
<organism evidence="2">
    <name type="scientific">Dendroctonus ponderosae</name>
    <name type="common">Mountain pine beetle</name>
    <dbReference type="NCBI Taxonomy" id="77166"/>
    <lineage>
        <taxon>Eukaryota</taxon>
        <taxon>Metazoa</taxon>
        <taxon>Ecdysozoa</taxon>
        <taxon>Arthropoda</taxon>
        <taxon>Hexapoda</taxon>
        <taxon>Insecta</taxon>
        <taxon>Pterygota</taxon>
        <taxon>Neoptera</taxon>
        <taxon>Endopterygota</taxon>
        <taxon>Coleoptera</taxon>
        <taxon>Polyphaga</taxon>
        <taxon>Cucujiformia</taxon>
        <taxon>Curculionidae</taxon>
        <taxon>Scolytinae</taxon>
        <taxon>Dendroctonus</taxon>
    </lineage>
</organism>
<gene>
    <name evidence="3" type="primary">109543263</name>
    <name evidence="2" type="ORF">YQE_11074</name>
</gene>
<dbReference type="KEGG" id="dpa:109543263"/>
<sequence length="152" mass="17027">MTQEGAAPLEEQAKERRQRLLALKRKRDGQGGAQPLQGEHEALPQPIFRSYQPQDARLQQNLLSDSRPEDIGQQVREQLEAGAAPIVLEQLDVTALAPRKPDWDLKRDLGPKTARLERQTQRAIAELIRQRLNDKSHDLATAVNVGAGIYQA</sequence>
<accession>N6TSN1</accession>
<proteinExistence type="predicted"/>
<feature type="compositionally biased region" description="Basic residues" evidence="1">
    <location>
        <begin position="16"/>
        <end position="27"/>
    </location>
</feature>
<evidence type="ECO:0000313" key="4">
    <source>
        <dbReference type="Proteomes" id="UP000019118"/>
    </source>
</evidence>